<name>A0A815VHG5_ADIRI</name>
<dbReference type="InterPro" id="IPR036047">
    <property type="entry name" value="F-box-like_dom_sf"/>
</dbReference>
<dbReference type="EMBL" id="CAJNOJ010000874">
    <property type="protein sequence ID" value="CAF1530524.1"/>
    <property type="molecule type" value="Genomic_DNA"/>
</dbReference>
<gene>
    <name evidence="2" type="ORF">EDS130_LOCUS44536</name>
</gene>
<dbReference type="InterPro" id="IPR032675">
    <property type="entry name" value="LRR_dom_sf"/>
</dbReference>
<dbReference type="SUPFAM" id="SSF52047">
    <property type="entry name" value="RNI-like"/>
    <property type="match status" value="1"/>
</dbReference>
<organism evidence="2 3">
    <name type="scientific">Adineta ricciae</name>
    <name type="common">Rotifer</name>
    <dbReference type="NCBI Taxonomy" id="249248"/>
    <lineage>
        <taxon>Eukaryota</taxon>
        <taxon>Metazoa</taxon>
        <taxon>Spiralia</taxon>
        <taxon>Gnathifera</taxon>
        <taxon>Rotifera</taxon>
        <taxon>Eurotatoria</taxon>
        <taxon>Bdelloidea</taxon>
        <taxon>Adinetida</taxon>
        <taxon>Adinetidae</taxon>
        <taxon>Adineta</taxon>
    </lineage>
</organism>
<dbReference type="Pfam" id="PF12937">
    <property type="entry name" value="F-box-like"/>
    <property type="match status" value="1"/>
</dbReference>
<dbReference type="PROSITE" id="PS50181">
    <property type="entry name" value="FBOX"/>
    <property type="match status" value="1"/>
</dbReference>
<evidence type="ECO:0000313" key="2">
    <source>
        <dbReference type="EMBL" id="CAF1530524.1"/>
    </source>
</evidence>
<dbReference type="OrthoDB" id="10047049at2759"/>
<protein>
    <recommendedName>
        <fullName evidence="1">F-box domain-containing protein</fullName>
    </recommendedName>
</protein>
<dbReference type="CDD" id="cd09917">
    <property type="entry name" value="F-box_SF"/>
    <property type="match status" value="1"/>
</dbReference>
<dbReference type="InterPro" id="IPR001810">
    <property type="entry name" value="F-box_dom"/>
</dbReference>
<evidence type="ECO:0000259" key="1">
    <source>
        <dbReference type="PROSITE" id="PS50181"/>
    </source>
</evidence>
<sequence length="528" mass="61381">MNDFNILDLPDEILLMIFNKLNTIDVFRLVQYVNRRFYELSLDGCQVQDMQMTTVMGVDTHYKQISPIDTNLPRICRNILPKIHDKVQKLTVDQSSMIPVLHAADYPQLYSLTIIDIEEEFLHDCLSNNIVLRDLLIKQITNLNIDIKCRTPLAITGFQIFELIICLCENLTTFNFGDMLFSRERAVGFPTIQSRSYSHSALVELRMKIETFFDLVYLLDGRFPCLSTLIVHVYDHSGPTNLDGIKQLSTLKYFSLCGSLYIPTPLYDPLIVPLLSGMINLEKLQLCLRVVRLNSNYIDGSQLYDQFLCSMTKLKRFTFDIKTIVRNQNVDIALSSNEQIQRSFVGKFDQQVFSYINSNSSKLTGVCRICSLPYDFRYFFNVNNYFQGGRFEKVRQLRMKDSIGFTYELFQRVAQGFPFLKYLYIINMSAMKNKPPGSLLLTFPYLTYLDIDRAHDDYILLFLLKKHAFLPRLSYLSIEKKPLKTITNDFTIDSTDFNFSELKTLIVGRSFVPPANFHVYFPILVMYE</sequence>
<feature type="domain" description="F-box" evidence="1">
    <location>
        <begin position="3"/>
        <end position="65"/>
    </location>
</feature>
<dbReference type="Gene3D" id="3.80.10.10">
    <property type="entry name" value="Ribonuclease Inhibitor"/>
    <property type="match status" value="1"/>
</dbReference>
<accession>A0A815VHG5</accession>
<evidence type="ECO:0000313" key="3">
    <source>
        <dbReference type="Proteomes" id="UP000663852"/>
    </source>
</evidence>
<dbReference type="SUPFAM" id="SSF81383">
    <property type="entry name" value="F-box domain"/>
    <property type="match status" value="1"/>
</dbReference>
<reference evidence="2" key="1">
    <citation type="submission" date="2021-02" db="EMBL/GenBank/DDBJ databases">
        <authorList>
            <person name="Nowell W R."/>
        </authorList>
    </citation>
    <scope>NUCLEOTIDE SEQUENCE</scope>
</reference>
<comment type="caution">
    <text evidence="2">The sequence shown here is derived from an EMBL/GenBank/DDBJ whole genome shotgun (WGS) entry which is preliminary data.</text>
</comment>
<dbReference type="AlphaFoldDB" id="A0A815VHG5"/>
<dbReference type="Proteomes" id="UP000663852">
    <property type="component" value="Unassembled WGS sequence"/>
</dbReference>
<proteinExistence type="predicted"/>